<keyword evidence="2" id="KW-1185">Reference proteome</keyword>
<sequence>MPKRPPPRDPTPEPQPVRDLDLCKAVFSAAVSCRHSFPPECFQLVPLSDLLVAPSEDIAKSGSTVQSHDTELLRDQGSTVLLRQGRDYGVNRFLGILRNDILPLIDHEGLVKFRINFLRTKTWNEKALVEYYTVAIKYQPDGDYELDVWRAGTGRQHIATTDSQLWNLGDYLRKGRALTGAEPMHWTLAFHATERPDDPPIGVWKFDRTDFDDANLDLQQRRGYTYARIARLQ</sequence>
<evidence type="ECO:0000313" key="2">
    <source>
        <dbReference type="Proteomes" id="UP001303889"/>
    </source>
</evidence>
<name>A0AAN6MQC9_9PEZI</name>
<accession>A0AAN6MQC9</accession>
<proteinExistence type="predicted"/>
<dbReference type="AlphaFoldDB" id="A0AAN6MQC9"/>
<gene>
    <name evidence="1" type="ORF">C8A05DRAFT_41867</name>
</gene>
<protein>
    <submittedName>
        <fullName evidence="1">Uncharacterized protein</fullName>
    </submittedName>
</protein>
<comment type="caution">
    <text evidence="1">The sequence shown here is derived from an EMBL/GenBank/DDBJ whole genome shotgun (WGS) entry which is preliminary data.</text>
</comment>
<organism evidence="1 2">
    <name type="scientific">Staphylotrichum tortipilum</name>
    <dbReference type="NCBI Taxonomy" id="2831512"/>
    <lineage>
        <taxon>Eukaryota</taxon>
        <taxon>Fungi</taxon>
        <taxon>Dikarya</taxon>
        <taxon>Ascomycota</taxon>
        <taxon>Pezizomycotina</taxon>
        <taxon>Sordariomycetes</taxon>
        <taxon>Sordariomycetidae</taxon>
        <taxon>Sordariales</taxon>
        <taxon>Chaetomiaceae</taxon>
        <taxon>Staphylotrichum</taxon>
    </lineage>
</organism>
<reference evidence="1" key="2">
    <citation type="submission" date="2023-05" db="EMBL/GenBank/DDBJ databases">
        <authorList>
            <consortium name="Lawrence Berkeley National Laboratory"/>
            <person name="Steindorff A."/>
            <person name="Hensen N."/>
            <person name="Bonometti L."/>
            <person name="Westerberg I."/>
            <person name="Brannstrom I.O."/>
            <person name="Guillou S."/>
            <person name="Cros-Aarteil S."/>
            <person name="Calhoun S."/>
            <person name="Haridas S."/>
            <person name="Kuo A."/>
            <person name="Mondo S."/>
            <person name="Pangilinan J."/>
            <person name="Riley R."/>
            <person name="Labutti K."/>
            <person name="Andreopoulos B."/>
            <person name="Lipzen A."/>
            <person name="Chen C."/>
            <person name="Yanf M."/>
            <person name="Daum C."/>
            <person name="Ng V."/>
            <person name="Clum A."/>
            <person name="Ohm R."/>
            <person name="Martin F."/>
            <person name="Silar P."/>
            <person name="Natvig D."/>
            <person name="Lalanne C."/>
            <person name="Gautier V."/>
            <person name="Ament-Velasquez S.L."/>
            <person name="Kruys A."/>
            <person name="Hutchinson M.I."/>
            <person name="Powell A.J."/>
            <person name="Barry K."/>
            <person name="Miller A.N."/>
            <person name="Grigoriev I.V."/>
            <person name="Debuchy R."/>
            <person name="Gladieux P."/>
            <person name="Thoren M.H."/>
            <person name="Johannesson H."/>
        </authorList>
    </citation>
    <scope>NUCLEOTIDE SEQUENCE</scope>
    <source>
        <strain evidence="1">CBS 103.79</strain>
    </source>
</reference>
<reference evidence="1" key="1">
    <citation type="journal article" date="2023" name="Mol. Phylogenet. Evol.">
        <title>Genome-scale phylogeny and comparative genomics of the fungal order Sordariales.</title>
        <authorList>
            <person name="Hensen N."/>
            <person name="Bonometti L."/>
            <person name="Westerberg I."/>
            <person name="Brannstrom I.O."/>
            <person name="Guillou S."/>
            <person name="Cros-Aarteil S."/>
            <person name="Calhoun S."/>
            <person name="Haridas S."/>
            <person name="Kuo A."/>
            <person name="Mondo S."/>
            <person name="Pangilinan J."/>
            <person name="Riley R."/>
            <person name="LaButti K."/>
            <person name="Andreopoulos B."/>
            <person name="Lipzen A."/>
            <person name="Chen C."/>
            <person name="Yan M."/>
            <person name="Daum C."/>
            <person name="Ng V."/>
            <person name="Clum A."/>
            <person name="Steindorff A."/>
            <person name="Ohm R.A."/>
            <person name="Martin F."/>
            <person name="Silar P."/>
            <person name="Natvig D.O."/>
            <person name="Lalanne C."/>
            <person name="Gautier V."/>
            <person name="Ament-Velasquez S.L."/>
            <person name="Kruys A."/>
            <person name="Hutchinson M.I."/>
            <person name="Powell A.J."/>
            <person name="Barry K."/>
            <person name="Miller A.N."/>
            <person name="Grigoriev I.V."/>
            <person name="Debuchy R."/>
            <person name="Gladieux P."/>
            <person name="Hiltunen Thoren M."/>
            <person name="Johannesson H."/>
        </authorList>
    </citation>
    <scope>NUCLEOTIDE SEQUENCE</scope>
    <source>
        <strain evidence="1">CBS 103.79</strain>
    </source>
</reference>
<dbReference type="EMBL" id="MU855369">
    <property type="protein sequence ID" value="KAK3905161.1"/>
    <property type="molecule type" value="Genomic_DNA"/>
</dbReference>
<evidence type="ECO:0000313" key="1">
    <source>
        <dbReference type="EMBL" id="KAK3905161.1"/>
    </source>
</evidence>
<dbReference type="Proteomes" id="UP001303889">
    <property type="component" value="Unassembled WGS sequence"/>
</dbReference>